<dbReference type="NCBIfam" id="NF040653">
    <property type="entry name" value="Rv1535_dom"/>
    <property type="match status" value="1"/>
</dbReference>
<dbReference type="Proteomes" id="UP000002133">
    <property type="component" value="Segment"/>
</dbReference>
<organism evidence="1 2">
    <name type="scientific">Mycobacterium phage TM4</name>
    <name type="common">Mycobacteriophage TM4</name>
    <dbReference type="NCBI Taxonomy" id="88870"/>
    <lineage>
        <taxon>Viruses</taxon>
        <taxon>Duplodnaviria</taxon>
        <taxon>Heunggongvirae</taxon>
        <taxon>Uroviricota</taxon>
        <taxon>Caudoviricetes</taxon>
        <taxon>Weiservirinae</taxon>
        <taxon>Timquatrovirus</taxon>
        <taxon>Timquatrovirus TM4</taxon>
        <taxon>Mycobacterium virus TM4</taxon>
    </lineage>
</organism>
<organismHost>
    <name type="scientific">Mycobacterium</name>
    <dbReference type="NCBI Taxonomy" id="1763"/>
</organismHost>
<reference evidence="1 2" key="1">
    <citation type="journal article" date="1998" name="Tuber. Lung Dis.">
        <title>Mycobacteriophage TM4: genome structure and gene expression.</title>
        <authorList>
            <person name="Ford M.E."/>
            <person name="Stenstrom C."/>
            <person name="Hendrix R.W."/>
            <person name="Hatfull G.F."/>
        </authorList>
    </citation>
    <scope>NUCLEOTIDE SEQUENCE</scope>
</reference>
<evidence type="ECO:0000313" key="2">
    <source>
        <dbReference type="Proteomes" id="UP000002133"/>
    </source>
</evidence>
<dbReference type="EMBL" id="AF068845">
    <property type="protein sequence ID" value="AEW43688.1"/>
    <property type="molecule type" value="Genomic_DNA"/>
</dbReference>
<evidence type="ECO:0000313" key="1">
    <source>
        <dbReference type="EMBL" id="AEW43688.1"/>
    </source>
</evidence>
<gene>
    <name evidence="1" type="primary">55</name>
    <name evidence="1" type="ORF">TM4_55</name>
</gene>
<accession>G9VYU3</accession>
<protein>
    <submittedName>
        <fullName evidence="1">Uncharacterized protein</fullName>
    </submittedName>
</protein>
<name>G9VYU3_BPMT4</name>
<keyword evidence="2" id="KW-1185">Reference proteome</keyword>
<proteinExistence type="predicted"/>
<sequence length="32" mass="3525">MSPDEAVGRMLTAPICHLYALLWRLGVIEVVA</sequence>